<dbReference type="GO" id="GO:0004519">
    <property type="term" value="F:endonuclease activity"/>
    <property type="evidence" value="ECO:0007669"/>
    <property type="project" value="UniProtKB-KW"/>
</dbReference>
<evidence type="ECO:0000313" key="2">
    <source>
        <dbReference type="EMBL" id="MTE26783.1"/>
    </source>
</evidence>
<dbReference type="CDD" id="cd10283">
    <property type="entry name" value="MnuA_DNase1-like"/>
    <property type="match status" value="1"/>
</dbReference>
<keyword evidence="2" id="KW-0540">Nuclease</keyword>
<dbReference type="PANTHER" id="PTHR11371">
    <property type="entry name" value="DEOXYRIBONUCLEASE"/>
    <property type="match status" value="1"/>
</dbReference>
<reference evidence="2 3" key="1">
    <citation type="submission" date="2019-11" db="EMBL/GenBank/DDBJ databases">
        <title>Winogradskyella ouciana sp. nov., isolated from the hadal seawater of the Mariana Trench.</title>
        <authorList>
            <person name="Liu R."/>
        </authorList>
    </citation>
    <scope>NUCLEOTIDE SEQUENCE [LARGE SCALE GENOMIC DNA]</scope>
    <source>
        <strain evidence="2 3">ZXX205</strain>
    </source>
</reference>
<protein>
    <submittedName>
        <fullName evidence="2">Endonuclease</fullName>
    </submittedName>
</protein>
<dbReference type="SUPFAM" id="SSF56219">
    <property type="entry name" value="DNase I-like"/>
    <property type="match status" value="1"/>
</dbReference>
<name>A0A7K1GC94_9FLAO</name>
<dbReference type="InterPro" id="IPR036691">
    <property type="entry name" value="Endo/exonu/phosph_ase_sf"/>
</dbReference>
<feature type="coiled-coil region" evidence="1">
    <location>
        <begin position="184"/>
        <end position="211"/>
    </location>
</feature>
<dbReference type="PANTHER" id="PTHR11371:SF31">
    <property type="entry name" value="EXTRACELLULAR NUCLEASE"/>
    <property type="match status" value="1"/>
</dbReference>
<evidence type="ECO:0000313" key="3">
    <source>
        <dbReference type="Proteomes" id="UP000447545"/>
    </source>
</evidence>
<dbReference type="EMBL" id="WJYA01000004">
    <property type="protein sequence ID" value="MTE26783.1"/>
    <property type="molecule type" value="Genomic_DNA"/>
</dbReference>
<dbReference type="AlphaFoldDB" id="A0A7K1GC94"/>
<organism evidence="2 3">
    <name type="scientific">Winogradskyella ouciana</name>
    <dbReference type="NCBI Taxonomy" id="2608631"/>
    <lineage>
        <taxon>Bacteria</taxon>
        <taxon>Pseudomonadati</taxon>
        <taxon>Bacteroidota</taxon>
        <taxon>Flavobacteriia</taxon>
        <taxon>Flavobacteriales</taxon>
        <taxon>Flavobacteriaceae</taxon>
        <taxon>Winogradskyella</taxon>
    </lineage>
</organism>
<dbReference type="Gene3D" id="3.60.10.10">
    <property type="entry name" value="Endonuclease/exonuclease/phosphatase"/>
    <property type="match status" value="1"/>
</dbReference>
<comment type="caution">
    <text evidence="2">The sequence shown here is derived from an EMBL/GenBank/DDBJ whole genome shotgun (WGS) entry which is preliminary data.</text>
</comment>
<evidence type="ECO:0000256" key="1">
    <source>
        <dbReference type="SAM" id="Coils"/>
    </source>
</evidence>
<accession>A0A7K1GC94</accession>
<sequence>MRYFALKNDFPELEERKRVIKRLTSLKEDLDEKIPEKIFNENVLIATWNIRDFDSNQYGYGPRTKEAFFYMSEIISSFDLVAIQEVNEDLFAFNRLMYVMGDQWDYIMTDVTEGHSGNGERMAYIYDTNRVSFQKVAGEIVLTPSKLIGDKKQFARTPFLVAFQSGWFKFKLCTVHIYFGSASGEKLKQRIEEIDTIAENLKKRAKRYDENLILLGDFNIYSPEHKTMKALKKHGFKIPKGIEDNPSNMYQTKHYDQIAFMEKKGEVVHGDQDNSAGAYNYYNRVFSTRQFTDYQEVVLQNLKGKLAKQKDKLANTTDAEKKVKIQKSIDEFKAIIADPDAQKEYYKKEWRTFQLSDHLPMWTELKINFSLTYLEKIKNE</sequence>
<dbReference type="Proteomes" id="UP000447545">
    <property type="component" value="Unassembled WGS sequence"/>
</dbReference>
<gene>
    <name evidence="2" type="ORF">F1003_07540</name>
</gene>
<keyword evidence="2" id="KW-0378">Hydrolase</keyword>
<keyword evidence="3" id="KW-1185">Reference proteome</keyword>
<proteinExistence type="predicted"/>
<keyword evidence="2" id="KW-0255">Endonuclease</keyword>
<dbReference type="RefSeq" id="WP_155088587.1">
    <property type="nucleotide sequence ID" value="NZ_WJYA01000004.1"/>
</dbReference>
<keyword evidence="1" id="KW-0175">Coiled coil</keyword>